<evidence type="ECO:0000313" key="2">
    <source>
        <dbReference type="EMBL" id="KAI7810206.1"/>
    </source>
</evidence>
<proteinExistence type="predicted"/>
<keyword evidence="2" id="KW-0675">Receptor</keyword>
<keyword evidence="1" id="KW-0472">Membrane</keyword>
<feature type="transmembrane region" description="Helical" evidence="1">
    <location>
        <begin position="14"/>
        <end position="31"/>
    </location>
</feature>
<dbReference type="EMBL" id="JAFHDT010000005">
    <property type="protein sequence ID" value="KAI7810206.1"/>
    <property type="molecule type" value="Genomic_DNA"/>
</dbReference>
<evidence type="ECO:0000256" key="1">
    <source>
        <dbReference type="SAM" id="Phobius"/>
    </source>
</evidence>
<feature type="transmembrane region" description="Helical" evidence="1">
    <location>
        <begin position="86"/>
        <end position="111"/>
    </location>
</feature>
<dbReference type="AlphaFoldDB" id="A0A9W8C7H6"/>
<keyword evidence="1" id="KW-1133">Transmembrane helix</keyword>
<dbReference type="Proteomes" id="UP001059041">
    <property type="component" value="Linkage Group LG5"/>
</dbReference>
<comment type="caution">
    <text evidence="2">The sequence shown here is derived from an EMBL/GenBank/DDBJ whole genome shotgun (WGS) entry which is preliminary data.</text>
</comment>
<reference evidence="2" key="1">
    <citation type="submission" date="2021-02" db="EMBL/GenBank/DDBJ databases">
        <title>Comparative genomics reveals that relaxation of natural selection precedes convergent phenotypic evolution of cavefish.</title>
        <authorList>
            <person name="Peng Z."/>
        </authorList>
    </citation>
    <scope>NUCLEOTIDE SEQUENCE</scope>
    <source>
        <tissue evidence="2">Muscle</tissue>
    </source>
</reference>
<keyword evidence="1" id="KW-0812">Transmembrane</keyword>
<accession>A0A9W8C7H6</accession>
<evidence type="ECO:0000313" key="3">
    <source>
        <dbReference type="Proteomes" id="UP001059041"/>
    </source>
</evidence>
<sequence length="320" mass="35179">MLVVTRTQGLLPCMRAFIVTVFFTCLIIVVVQNSSELRENPRYALLCLHCMCVSGFNIMGAVVHSLRSLCWPVSRIVCWILFDLQVVMARGLMITLMLMSVTTCLSICLPLHYPALVQSYRHWVTLPSCAFALFNPVVFTVLACVRYPWDYVIGLDTECSTALEGTACIVSALTQLSVLRYDDYVHHVAIYLEGRRVGHFTPSNGKGCCTILIHCLESLAVTLPLYIVFCSAQSLSPVVFGLCFKELSMKMPHLLPCTQGICGYIGSTDNRSFGTVTSAGTGACIEMNASACVATGTLFAVISKYEEEQKETSDVTEVTV</sequence>
<organism evidence="2 3">
    <name type="scientific">Triplophysa rosa</name>
    <name type="common">Cave loach</name>
    <dbReference type="NCBI Taxonomy" id="992332"/>
    <lineage>
        <taxon>Eukaryota</taxon>
        <taxon>Metazoa</taxon>
        <taxon>Chordata</taxon>
        <taxon>Craniata</taxon>
        <taxon>Vertebrata</taxon>
        <taxon>Euteleostomi</taxon>
        <taxon>Actinopterygii</taxon>
        <taxon>Neopterygii</taxon>
        <taxon>Teleostei</taxon>
        <taxon>Ostariophysi</taxon>
        <taxon>Cypriniformes</taxon>
        <taxon>Nemacheilidae</taxon>
        <taxon>Triplophysa</taxon>
    </lineage>
</organism>
<name>A0A9W8C7H6_TRIRA</name>
<feature type="transmembrane region" description="Helical" evidence="1">
    <location>
        <begin position="123"/>
        <end position="149"/>
    </location>
</feature>
<gene>
    <name evidence="2" type="ORF">IRJ41_023015</name>
</gene>
<feature type="transmembrane region" description="Helical" evidence="1">
    <location>
        <begin position="43"/>
        <end position="66"/>
    </location>
</feature>
<dbReference type="Gene3D" id="1.20.1070.10">
    <property type="entry name" value="Rhodopsin 7-helix transmembrane proteins"/>
    <property type="match status" value="1"/>
</dbReference>
<keyword evidence="3" id="KW-1185">Reference proteome</keyword>
<protein>
    <submittedName>
        <fullName evidence="2">Olfactory receptor 2T2-like</fullName>
    </submittedName>
</protein>